<proteinExistence type="predicted"/>
<sequence>MRVPDPFLAMEVAYEWHASQTRKFTGEPYVIHLGEVAGFVSSATTSKAAICAAWLHDSIEDQGKTWDDIEALFDAEVADYVLALTDQEEGNSAERHTGAVERLRNAPYLAQVVKCGDIYSNTKSIASHDPTWGMYYVEKKLEVLDAMIPSRARAFAREVASRALYQCEHFFVERWLAQRAGKL</sequence>
<dbReference type="SUPFAM" id="SSF109604">
    <property type="entry name" value="HD-domain/PDEase-like"/>
    <property type="match status" value="1"/>
</dbReference>
<keyword evidence="2" id="KW-1185">Reference proteome</keyword>
<accession>A0A218M393</accession>
<dbReference type="Gene3D" id="1.10.3210.10">
    <property type="entry name" value="Hypothetical protein af1432"/>
    <property type="match status" value="1"/>
</dbReference>
<dbReference type="InterPro" id="IPR052194">
    <property type="entry name" value="MESH1"/>
</dbReference>
<dbReference type="GeneID" id="40085912"/>
<dbReference type="Proteomes" id="UP000224101">
    <property type="component" value="Segment"/>
</dbReference>
<evidence type="ECO:0000313" key="1">
    <source>
        <dbReference type="EMBL" id="ASD50508.1"/>
    </source>
</evidence>
<dbReference type="PANTHER" id="PTHR46246:SF1">
    <property type="entry name" value="GUANOSINE-3',5'-BIS(DIPHOSPHATE) 3'-PYROPHOSPHOHYDROLASE MESH1"/>
    <property type="match status" value="1"/>
</dbReference>
<dbReference type="KEGG" id="vg:40085912"/>
<organism evidence="1 2">
    <name type="scientific">Acidovorax phage ACP17</name>
    <dbReference type="NCBI Taxonomy" id="2010329"/>
    <lineage>
        <taxon>Viruses</taxon>
        <taxon>Duplodnaviria</taxon>
        <taxon>Heunggongvirae</taxon>
        <taxon>Uroviricota</taxon>
        <taxon>Caudoviricetes</taxon>
        <taxon>Busanvirus</taxon>
        <taxon>Busanvirus ACP17</taxon>
    </lineage>
</organism>
<name>A0A218M393_9CAUD</name>
<dbReference type="EMBL" id="KY979132">
    <property type="protein sequence ID" value="ASD50508.1"/>
    <property type="molecule type" value="Genomic_DNA"/>
</dbReference>
<dbReference type="OrthoDB" id="28871at10239"/>
<keyword evidence="1" id="KW-0378">Hydrolase</keyword>
<dbReference type="Pfam" id="PF13328">
    <property type="entry name" value="HD_4"/>
    <property type="match status" value="1"/>
</dbReference>
<evidence type="ECO:0000313" key="2">
    <source>
        <dbReference type="Proteomes" id="UP000224101"/>
    </source>
</evidence>
<dbReference type="GO" id="GO:0008893">
    <property type="term" value="F:guanosine-3',5'-bis(diphosphate) 3'-diphosphatase activity"/>
    <property type="evidence" value="ECO:0007669"/>
    <property type="project" value="TreeGrafter"/>
</dbReference>
<protein>
    <submittedName>
        <fullName evidence="1">Guanosine-3',5'-bis(Diphosphate) 3'-pyrophosphohydrolase</fullName>
    </submittedName>
</protein>
<dbReference type="RefSeq" id="YP_009609827.1">
    <property type="nucleotide sequence ID" value="NC_041997.1"/>
</dbReference>
<reference evidence="1 2" key="1">
    <citation type="submission" date="2017-08" db="EMBL/GenBank/DDBJ databases">
        <title>Characterization and complete genome sequence of novel bacteriophage infecting the causal agent of bacterial fruit blotch, Acidovorax citrulli.</title>
        <authorList>
            <person name="Midani A.R."/>
            <person name="Park S.-H."/>
            <person name="Choi T.-J."/>
        </authorList>
    </citation>
    <scope>NUCLEOTIDE SEQUENCE [LARGE SCALE GENOMIC DNA]</scope>
</reference>
<dbReference type="PANTHER" id="PTHR46246">
    <property type="entry name" value="GUANOSINE-3',5'-BIS(DIPHOSPHATE) 3'-PYROPHOSPHOHYDROLASE MESH1"/>
    <property type="match status" value="1"/>
</dbReference>